<proteinExistence type="predicted"/>
<dbReference type="InterPro" id="IPR012334">
    <property type="entry name" value="Pectin_lyas_fold"/>
</dbReference>
<dbReference type="InterPro" id="IPR024535">
    <property type="entry name" value="RHGA/B-epi-like_pectate_lyase"/>
</dbReference>
<dbReference type="InterPro" id="IPR056204">
    <property type="entry name" value="K1-lyase_C"/>
</dbReference>
<accession>A0ABP9SSY6</accession>
<dbReference type="PROSITE" id="PS51318">
    <property type="entry name" value="TAT"/>
    <property type="match status" value="1"/>
</dbReference>
<dbReference type="InterPro" id="IPR011050">
    <property type="entry name" value="Pectin_lyase_fold/virulence"/>
</dbReference>
<dbReference type="SUPFAM" id="SSF51126">
    <property type="entry name" value="Pectin lyase-like"/>
    <property type="match status" value="1"/>
</dbReference>
<feature type="domain" description="K1 capsule-specific polysaccharide lyase C-terminal" evidence="2">
    <location>
        <begin position="537"/>
        <end position="607"/>
    </location>
</feature>
<protein>
    <recommendedName>
        <fullName evidence="5">Pectate lyase superfamily protein domain-containing protein</fullName>
    </recommendedName>
</protein>
<dbReference type="Proteomes" id="UP001501570">
    <property type="component" value="Unassembled WGS sequence"/>
</dbReference>
<organism evidence="3 4">
    <name type="scientific">Rugosimonospora acidiphila</name>
    <dbReference type="NCBI Taxonomy" id="556531"/>
    <lineage>
        <taxon>Bacteria</taxon>
        <taxon>Bacillati</taxon>
        <taxon>Actinomycetota</taxon>
        <taxon>Actinomycetes</taxon>
        <taxon>Micromonosporales</taxon>
        <taxon>Micromonosporaceae</taxon>
        <taxon>Rugosimonospora</taxon>
    </lineage>
</organism>
<dbReference type="RefSeq" id="WP_345638336.1">
    <property type="nucleotide sequence ID" value="NZ_BAABJQ010000042.1"/>
</dbReference>
<evidence type="ECO:0000259" key="1">
    <source>
        <dbReference type="Pfam" id="PF12708"/>
    </source>
</evidence>
<evidence type="ECO:0000313" key="4">
    <source>
        <dbReference type="Proteomes" id="UP001501570"/>
    </source>
</evidence>
<dbReference type="InterPro" id="IPR006311">
    <property type="entry name" value="TAT_signal"/>
</dbReference>
<feature type="domain" description="Rhamnogalacturonase A/B/Epimerase-like pectate lyase" evidence="1">
    <location>
        <begin position="42"/>
        <end position="267"/>
    </location>
</feature>
<dbReference type="EMBL" id="BAABJQ010000042">
    <property type="protein sequence ID" value="GAA5200200.1"/>
    <property type="molecule type" value="Genomic_DNA"/>
</dbReference>
<dbReference type="Pfam" id="PF12708">
    <property type="entry name" value="Pect-lyase_RHGA_epim"/>
    <property type="match status" value="1"/>
</dbReference>
<sequence length="610" mass="60828">MANSSRRDMLRSALTVGGLTVAATALVPPDGAAAATTTGLDWVDVTSHGADPTGAADSTQAINAALAATPVGGVCYLPAGTYRTSKPLVVPPAVTLLGSHGTHLDITTCAIRPSSNFTGLALPATTVAGAAYPAATVSAVIVMLDQVAGGYSGPSQEQRIANVSVDCSDLPAGSGIDGITAVGYVHGVCLDNVAVNKAPAHGFTATGRDGGNPYSWRLTRVAVNAAGTYGFNVANLTDSTFIDCEAIGTGGSGWYIAGDSNSHFTNCRAEWAGLHGFEVHSSGQSSYTFTACSTDRNSHNGMYIADSGGVGPILLTGCMFNRDGRNGGAGGGGFAGLAVSGSTSPIVVNGCVTAVHADDGGTGVESPQYGISVKSASYVAVDGGFYWGVSAGWFDGGGNITLRRGPNIAEATGPQTAPKLNLRNSWGTDNGSGLAIALNGADQTGLTLSNVDSNINQPLLLMTAGASAADALIKGRVAGDTSSRVVFSAAGSLSLGPGNATTDATWGRLAKAQIGSADSDIVAGLAGKGLRVKEGTNAKMGTLTLNGTTAVTVATTAVTASSRIFLTVQTPGGTPAGVAYVSARTAGKSFSVKGAANDKSVVAWLIIEPA</sequence>
<dbReference type="Gene3D" id="2.160.20.10">
    <property type="entry name" value="Single-stranded right-handed beta-helix, Pectin lyase-like"/>
    <property type="match status" value="1"/>
</dbReference>
<keyword evidence="4" id="KW-1185">Reference proteome</keyword>
<evidence type="ECO:0000259" key="2">
    <source>
        <dbReference type="Pfam" id="PF24146"/>
    </source>
</evidence>
<comment type="caution">
    <text evidence="3">The sequence shown here is derived from an EMBL/GenBank/DDBJ whole genome shotgun (WGS) entry which is preliminary data.</text>
</comment>
<reference evidence="4" key="1">
    <citation type="journal article" date="2019" name="Int. J. Syst. Evol. Microbiol.">
        <title>The Global Catalogue of Microorganisms (GCM) 10K type strain sequencing project: providing services to taxonomists for standard genome sequencing and annotation.</title>
        <authorList>
            <consortium name="The Broad Institute Genomics Platform"/>
            <consortium name="The Broad Institute Genome Sequencing Center for Infectious Disease"/>
            <person name="Wu L."/>
            <person name="Ma J."/>
        </authorList>
    </citation>
    <scope>NUCLEOTIDE SEQUENCE [LARGE SCALE GENOMIC DNA]</scope>
    <source>
        <strain evidence="4">JCM 18304</strain>
    </source>
</reference>
<evidence type="ECO:0000313" key="3">
    <source>
        <dbReference type="EMBL" id="GAA5200200.1"/>
    </source>
</evidence>
<evidence type="ECO:0008006" key="5">
    <source>
        <dbReference type="Google" id="ProtNLM"/>
    </source>
</evidence>
<gene>
    <name evidence="3" type="ORF">GCM10023322_77540</name>
</gene>
<dbReference type="Pfam" id="PF24146">
    <property type="entry name" value="K1-lyase_C"/>
    <property type="match status" value="1"/>
</dbReference>
<name>A0ABP9SSY6_9ACTN</name>